<dbReference type="InterPro" id="IPR029044">
    <property type="entry name" value="Nucleotide-diphossugar_trans"/>
</dbReference>
<dbReference type="PANTHER" id="PTHR43179">
    <property type="entry name" value="RHAMNOSYLTRANSFERASE WBBL"/>
    <property type="match status" value="1"/>
</dbReference>
<dbReference type="Gene3D" id="3.90.550.10">
    <property type="entry name" value="Spore Coat Polysaccharide Biosynthesis Protein SpsA, Chain A"/>
    <property type="match status" value="1"/>
</dbReference>
<keyword evidence="2" id="KW-0808">Transferase</keyword>
<dbReference type="Proteomes" id="UP000321039">
    <property type="component" value="Unassembled WGS sequence"/>
</dbReference>
<evidence type="ECO:0000313" key="2">
    <source>
        <dbReference type="EMBL" id="TXS92178.1"/>
    </source>
</evidence>
<evidence type="ECO:0000313" key="3">
    <source>
        <dbReference type="Proteomes" id="UP000321039"/>
    </source>
</evidence>
<organism evidence="2 3">
    <name type="scientific">Parahaliea maris</name>
    <dbReference type="NCBI Taxonomy" id="2716870"/>
    <lineage>
        <taxon>Bacteria</taxon>
        <taxon>Pseudomonadati</taxon>
        <taxon>Pseudomonadota</taxon>
        <taxon>Gammaproteobacteria</taxon>
        <taxon>Cellvibrionales</taxon>
        <taxon>Halieaceae</taxon>
        <taxon>Parahaliea</taxon>
    </lineage>
</organism>
<evidence type="ECO:0000259" key="1">
    <source>
        <dbReference type="Pfam" id="PF00535"/>
    </source>
</evidence>
<dbReference type="CDD" id="cd04186">
    <property type="entry name" value="GT_2_like_c"/>
    <property type="match status" value="1"/>
</dbReference>
<keyword evidence="3" id="KW-1185">Reference proteome</keyword>
<protein>
    <submittedName>
        <fullName evidence="2">Glycosyltransferase</fullName>
    </submittedName>
</protein>
<accession>A0A5C8ZUK8</accession>
<dbReference type="AlphaFoldDB" id="A0A5C8ZUK8"/>
<sequence>MRAMSLPAPSLSVSLVVYQSDRQLLSATLDSLEFAVARARECGALQAPVVLTLVDNRSPENYRSQIQPLLERDSDGLVCRWQPQEENLGFGGGHNRVLRLAKSDLHLILNPDVELAADALAQALHWLADNPDTVLVAPAARGGSGEVEFLCKRYPSVLLLLARASGQRWIQRMLDKRLAHYEMRELAAATDPVEVPLVSGCCMLARTAALQSVGGFDEAFFMYFEDFDLSIRLAASGRVVFVPAMHIVHHGGYAASKGWRHIRMFGRSALIFFRRHGWRLL</sequence>
<proteinExistence type="predicted"/>
<dbReference type="GO" id="GO:0016740">
    <property type="term" value="F:transferase activity"/>
    <property type="evidence" value="ECO:0007669"/>
    <property type="project" value="UniProtKB-KW"/>
</dbReference>
<name>A0A5C8ZUK8_9GAMM</name>
<dbReference type="EMBL" id="VRZA01000005">
    <property type="protein sequence ID" value="TXS92178.1"/>
    <property type="molecule type" value="Genomic_DNA"/>
</dbReference>
<dbReference type="Pfam" id="PF00535">
    <property type="entry name" value="Glycos_transf_2"/>
    <property type="match status" value="1"/>
</dbReference>
<feature type="domain" description="Glycosyltransferase 2-like" evidence="1">
    <location>
        <begin position="53"/>
        <end position="209"/>
    </location>
</feature>
<dbReference type="PANTHER" id="PTHR43179:SF10">
    <property type="entry name" value="GLYCOSYL TRANSFERASE"/>
    <property type="match status" value="1"/>
</dbReference>
<dbReference type="RefSeq" id="WP_148069417.1">
    <property type="nucleotide sequence ID" value="NZ_VRZA01000005.1"/>
</dbReference>
<dbReference type="SUPFAM" id="SSF53448">
    <property type="entry name" value="Nucleotide-diphospho-sugar transferases"/>
    <property type="match status" value="1"/>
</dbReference>
<gene>
    <name evidence="2" type="ORF">FV139_15815</name>
</gene>
<reference evidence="2 3" key="1">
    <citation type="submission" date="2019-08" db="EMBL/GenBank/DDBJ databases">
        <title>Parahaliea maris sp. nov., isolated from the surface seawater.</title>
        <authorList>
            <person name="Liu Y."/>
        </authorList>
    </citation>
    <scope>NUCLEOTIDE SEQUENCE [LARGE SCALE GENOMIC DNA]</scope>
    <source>
        <strain evidence="2 3">HSLHS9</strain>
    </source>
</reference>
<dbReference type="InterPro" id="IPR001173">
    <property type="entry name" value="Glyco_trans_2-like"/>
</dbReference>
<comment type="caution">
    <text evidence="2">The sequence shown here is derived from an EMBL/GenBank/DDBJ whole genome shotgun (WGS) entry which is preliminary data.</text>
</comment>